<feature type="compositionally biased region" description="Basic and acidic residues" evidence="1">
    <location>
        <begin position="537"/>
        <end position="548"/>
    </location>
</feature>
<organism evidence="3">
    <name type="scientific">Candidatus Electrothrix aestuarii</name>
    <dbReference type="NCBI Taxonomy" id="3062594"/>
    <lineage>
        <taxon>Bacteria</taxon>
        <taxon>Pseudomonadati</taxon>
        <taxon>Thermodesulfobacteriota</taxon>
        <taxon>Desulfobulbia</taxon>
        <taxon>Desulfobulbales</taxon>
        <taxon>Desulfobulbaceae</taxon>
        <taxon>Candidatus Electrothrix</taxon>
    </lineage>
</organism>
<dbReference type="AlphaFoldDB" id="A0AAU8LVK6"/>
<name>A0AAU8LVK6_9BACT</name>
<dbReference type="Pfam" id="PF09937">
    <property type="entry name" value="DUF2169"/>
    <property type="match status" value="1"/>
</dbReference>
<dbReference type="EMBL" id="CP159373">
    <property type="protein sequence ID" value="XCN73045.1"/>
    <property type="molecule type" value="Genomic_DNA"/>
</dbReference>
<evidence type="ECO:0000256" key="1">
    <source>
        <dbReference type="SAM" id="MobiDB-lite"/>
    </source>
</evidence>
<dbReference type="KEGG" id="eaj:Q3M24_22685"/>
<gene>
    <name evidence="3" type="ORF">Q3M24_22685</name>
</gene>
<reference evidence="3" key="1">
    <citation type="journal article" date="2024" name="Syst. Appl. Microbiol.">
        <title>First single-strain enrichments of Electrothrix cable bacteria, description of E. aestuarii sp. nov. and E. rattekaaiensis sp. nov., and proposal of a cable bacteria taxonomy following the rules of the SeqCode.</title>
        <authorList>
            <person name="Plum-Jensen L.E."/>
            <person name="Schramm A."/>
            <person name="Marshall I.P.G."/>
        </authorList>
    </citation>
    <scope>NUCLEOTIDE SEQUENCE</scope>
    <source>
        <strain evidence="3">Rat1</strain>
    </source>
</reference>
<reference evidence="3" key="2">
    <citation type="submission" date="2024-06" db="EMBL/GenBank/DDBJ databases">
        <authorList>
            <person name="Plum-Jensen L.E."/>
            <person name="Schramm A."/>
            <person name="Marshall I.P.G."/>
        </authorList>
    </citation>
    <scope>NUCLEOTIDE SEQUENCE</scope>
    <source>
        <strain evidence="3">Rat1</strain>
    </source>
</reference>
<sequence>MNIIRPLQLSVNQQVLEQDRTFYFTVSASLGINLQTGEELLDLNYLKDMFECMGEAPQPDMGMPKPNGEFLVSGSFFAPNQEPVPGGKVTARVNNTEKTLYIFGPRYWEDNFPSEPKKILSMPLEYSKAFGGKGYEKNPDGIGYKDGLLPCIEHPKNLTDSPKAIPDPAGLSPLASMLPQRMQYQGTYDENYQSKFFPGYPDDHDWHSFLCAPQDQWITGYYTGEESYALHNLHPELPIISGTLPGLYPRCFFNEITNGQEVVKELPLKLDTIWFFPEKLLGLLIFRGVTKVADDEAETISDLLCGYEKRTYEPRTQEYYHQALQRRKESKDGLLKNLNTRDLIPKGHKSAMELLMDTALSGERDSPLADNLDAKAEALQKMADEKIEEAIQQAEKNMEGIDIPDEAWENLPDETKAKMPGKQGGLNIRELIKAKDNAEPDPDVQLLNERMEAILPGITAGDPKKLEMRDFSFDKIDEIMEAVEEFSGKKEKEAKDIAAKEIAKAREQVEKQVGDLDEQIEQAKATLKSENSEDSEEVRSLEEARQKVQESLQAFDDIDLDGTGKKKAPPPY</sequence>
<dbReference type="InterPro" id="IPR018683">
    <property type="entry name" value="DUF2169"/>
</dbReference>
<feature type="domain" description="DUF2169" evidence="2">
    <location>
        <begin position="57"/>
        <end position="287"/>
    </location>
</feature>
<accession>A0AAU8LVK6</accession>
<feature type="region of interest" description="Disordered" evidence="1">
    <location>
        <begin position="524"/>
        <end position="572"/>
    </location>
</feature>
<evidence type="ECO:0000313" key="3">
    <source>
        <dbReference type="EMBL" id="XCN73045.1"/>
    </source>
</evidence>
<proteinExistence type="predicted"/>
<protein>
    <submittedName>
        <fullName evidence="3">DUF2169 domain-containing protein</fullName>
    </submittedName>
</protein>
<evidence type="ECO:0000259" key="2">
    <source>
        <dbReference type="Pfam" id="PF09937"/>
    </source>
</evidence>